<keyword evidence="8" id="KW-0106">Calcium</keyword>
<reference evidence="14 15" key="1">
    <citation type="submission" date="2019-03" db="EMBL/GenBank/DDBJ databases">
        <authorList>
            <person name="Gaulin E."/>
            <person name="Dumas B."/>
        </authorList>
    </citation>
    <scope>NUCLEOTIDE SEQUENCE [LARGE SCALE GENOMIC DNA]</scope>
    <source>
        <strain evidence="14">CBS 568.67</strain>
    </source>
</reference>
<dbReference type="PANTHER" id="PTHR45679">
    <property type="entry name" value="ER DEGRADATION-ENHANCING ALPHA-MANNOSIDASE-LIKE PROTEIN 2"/>
    <property type="match status" value="1"/>
</dbReference>
<keyword evidence="6" id="KW-0325">Glycoprotein</keyword>
<dbReference type="InterPro" id="IPR001382">
    <property type="entry name" value="Glyco_hydro_47"/>
</dbReference>
<dbReference type="Proteomes" id="UP000332933">
    <property type="component" value="Unassembled WGS sequence"/>
</dbReference>
<comment type="cofactor">
    <cofactor evidence="8">
        <name>Ca(2+)</name>
        <dbReference type="ChEBI" id="CHEBI:29108"/>
    </cofactor>
</comment>
<evidence type="ECO:0000256" key="2">
    <source>
        <dbReference type="ARBA" id="ARBA00007658"/>
    </source>
</evidence>
<feature type="domain" description="MRH" evidence="12">
    <location>
        <begin position="54"/>
        <end position="182"/>
    </location>
</feature>
<feature type="active site" evidence="7">
    <location>
        <position position="548"/>
    </location>
</feature>
<evidence type="ECO:0000256" key="7">
    <source>
        <dbReference type="PIRSR" id="PIRSR601382-1"/>
    </source>
</evidence>
<evidence type="ECO:0000256" key="11">
    <source>
        <dbReference type="SAM" id="SignalP"/>
    </source>
</evidence>
<gene>
    <name evidence="14" type="primary">Aste57867_20699</name>
    <name evidence="13" type="ORF">As57867_020631</name>
    <name evidence="14" type="ORF">ASTE57867_20699</name>
</gene>
<dbReference type="InterPro" id="IPR012341">
    <property type="entry name" value="6hp_glycosidase-like_sf"/>
</dbReference>
<feature type="compositionally biased region" description="Basic and acidic residues" evidence="10">
    <location>
        <begin position="1094"/>
        <end position="1114"/>
    </location>
</feature>
<feature type="compositionally biased region" description="Polar residues" evidence="10">
    <location>
        <begin position="1143"/>
        <end position="1153"/>
    </location>
</feature>
<dbReference type="SUPFAM" id="SSF52025">
    <property type="entry name" value="PA domain"/>
    <property type="match status" value="1"/>
</dbReference>
<name>A0A485LFK7_9STRA</name>
<dbReference type="EMBL" id="VJMH01006900">
    <property type="protein sequence ID" value="KAF0687580.1"/>
    <property type="molecule type" value="Genomic_DNA"/>
</dbReference>
<evidence type="ECO:0000256" key="8">
    <source>
        <dbReference type="PIRSR" id="PIRSR601382-2"/>
    </source>
</evidence>
<evidence type="ECO:0000313" key="13">
    <source>
        <dbReference type="EMBL" id="KAF0687580.1"/>
    </source>
</evidence>
<feature type="active site" evidence="7">
    <location>
        <position position="430"/>
    </location>
</feature>
<dbReference type="InterPro" id="IPR036026">
    <property type="entry name" value="Seven-hairpin_glycosidases"/>
</dbReference>
<feature type="binding site" evidence="8">
    <location>
        <position position="633"/>
    </location>
    <ligand>
        <name>Ca(2+)</name>
        <dbReference type="ChEBI" id="CHEBI:29108"/>
    </ligand>
</feature>
<dbReference type="PANTHER" id="PTHR45679:SF6">
    <property type="entry name" value="ER DEGRADATION-ENHANCING ALPHA-MANNOSIDASE-LIKE PROTEIN 2"/>
    <property type="match status" value="1"/>
</dbReference>
<keyword evidence="9" id="KW-0326">Glycosidase</keyword>
<keyword evidence="9" id="KW-0378">Hydrolase</keyword>
<comment type="similarity">
    <text evidence="2 9">Belongs to the glycosyl hydrolase 47 family.</text>
</comment>
<dbReference type="InterPro" id="IPR044674">
    <property type="entry name" value="EDEM1/2/3"/>
</dbReference>
<feature type="compositionally biased region" description="Basic and acidic residues" evidence="10">
    <location>
        <begin position="1049"/>
        <end position="1087"/>
    </location>
</feature>
<dbReference type="InterPro" id="IPR003137">
    <property type="entry name" value="PA_domain"/>
</dbReference>
<dbReference type="GO" id="GO:1904380">
    <property type="term" value="P:endoplasmic reticulum mannose trimming"/>
    <property type="evidence" value="ECO:0007669"/>
    <property type="project" value="InterPro"/>
</dbReference>
<dbReference type="InterPro" id="IPR009011">
    <property type="entry name" value="Man6P_isomerase_rcpt-bd_dom_sf"/>
</dbReference>
<evidence type="ECO:0000256" key="5">
    <source>
        <dbReference type="ARBA" id="ARBA00023157"/>
    </source>
</evidence>
<feature type="active site" description="Proton donor" evidence="7">
    <location>
        <position position="526"/>
    </location>
</feature>
<keyword evidence="15" id="KW-1185">Reference proteome</keyword>
<evidence type="ECO:0000256" key="1">
    <source>
        <dbReference type="ARBA" id="ARBA00004240"/>
    </source>
</evidence>
<dbReference type="EC" id="3.2.1.-" evidence="9"/>
<dbReference type="PRINTS" id="PR00747">
    <property type="entry name" value="GLYHDRLASE47"/>
</dbReference>
<reference evidence="13" key="2">
    <citation type="submission" date="2019-06" db="EMBL/GenBank/DDBJ databases">
        <title>Genomics analysis of Aphanomyces spp. identifies a new class of oomycete effector associated with host adaptation.</title>
        <authorList>
            <person name="Gaulin E."/>
        </authorList>
    </citation>
    <scope>NUCLEOTIDE SEQUENCE</scope>
    <source>
        <strain evidence="13">CBS 578.67</strain>
    </source>
</reference>
<feature type="region of interest" description="Disordered" evidence="10">
    <location>
        <begin position="1247"/>
        <end position="1281"/>
    </location>
</feature>
<comment type="subcellular location">
    <subcellularLocation>
        <location evidence="1">Endoplasmic reticulum</location>
    </subcellularLocation>
</comment>
<dbReference type="InterPro" id="IPR046450">
    <property type="entry name" value="PA_dom_sf"/>
</dbReference>
<feature type="compositionally biased region" description="Basic and acidic residues" evidence="10">
    <location>
        <begin position="1178"/>
        <end position="1194"/>
    </location>
</feature>
<dbReference type="Gene3D" id="3.50.30.30">
    <property type="match status" value="1"/>
</dbReference>
<evidence type="ECO:0000313" key="14">
    <source>
        <dbReference type="EMBL" id="VFT97379.1"/>
    </source>
</evidence>
<dbReference type="Pfam" id="PF07915">
    <property type="entry name" value="PRKCSH"/>
    <property type="match status" value="1"/>
</dbReference>
<evidence type="ECO:0000256" key="9">
    <source>
        <dbReference type="RuleBase" id="RU361193"/>
    </source>
</evidence>
<dbReference type="PROSITE" id="PS51914">
    <property type="entry name" value="MRH"/>
    <property type="match status" value="1"/>
</dbReference>
<keyword evidence="4" id="KW-0256">Endoplasmic reticulum</keyword>
<dbReference type="InterPro" id="IPR044865">
    <property type="entry name" value="MRH_dom"/>
</dbReference>
<feature type="region of interest" description="Disordered" evidence="10">
    <location>
        <begin position="1130"/>
        <end position="1226"/>
    </location>
</feature>
<protein>
    <recommendedName>
        <fullName evidence="9">alpha-1,2-Mannosidase</fullName>
        <ecNumber evidence="9">3.2.1.-</ecNumber>
    </recommendedName>
</protein>
<evidence type="ECO:0000256" key="10">
    <source>
        <dbReference type="SAM" id="MobiDB-lite"/>
    </source>
</evidence>
<evidence type="ECO:0000259" key="12">
    <source>
        <dbReference type="PROSITE" id="PS51914"/>
    </source>
</evidence>
<organism evidence="14 15">
    <name type="scientific">Aphanomyces stellatus</name>
    <dbReference type="NCBI Taxonomy" id="120398"/>
    <lineage>
        <taxon>Eukaryota</taxon>
        <taxon>Sar</taxon>
        <taxon>Stramenopiles</taxon>
        <taxon>Oomycota</taxon>
        <taxon>Saprolegniomycetes</taxon>
        <taxon>Saprolegniales</taxon>
        <taxon>Verrucalvaceae</taxon>
        <taxon>Aphanomyces</taxon>
    </lineage>
</organism>
<keyword evidence="8" id="KW-0479">Metal-binding</keyword>
<keyword evidence="5" id="KW-1015">Disulfide bond</keyword>
<proteinExistence type="inferred from homology"/>
<accession>A0A485LFK7</accession>
<feature type="region of interest" description="Disordered" evidence="10">
    <location>
        <begin position="1048"/>
        <end position="1115"/>
    </location>
</feature>
<evidence type="ECO:0000256" key="6">
    <source>
        <dbReference type="ARBA" id="ARBA00023180"/>
    </source>
</evidence>
<feature type="compositionally biased region" description="Acidic residues" evidence="10">
    <location>
        <begin position="1255"/>
        <end position="1273"/>
    </location>
</feature>
<sequence>MRSVAAALPALAALFLFASSAEDIPTDSTNDLGDTTAETDAPLEKGLDTSSMAGVCRSFHTSGSWWTYEWCHEKHVRQYAVDRARDEETDSIFLGFFKGKSTGGGNGASASLRAYTTHLFLHGDMCNEGSPSMSTQVSRNRSAEVRFSCCSFRPTETYIESVAEPRLCDYVVHVCTPDACASSQSVGNAATAVEDMAPRKEELAETVKRMFYHAYENYMTYAFPLDNLKPISCQGEAFELGKLPMLTLIDTLDTLVIFGDAAEFRRAVGLVTTHATFDLDTEVSVFETTIRVLGGLLSSHLFAADPTLALFNDSSVPYDGGLLRLAVDLADRLLPAFLTPTGIPYGTVNLRHGVPKGETPIASTAGAGSLTMEFTMLSVLTKNPIYAKAAREAVRGLFKRRSALGLLGKHIDTKSGEWTETISGPGSNADSFYEYLLKMYVLFGDMESLDMFDAVYSSVMEHNKHGDWYGDVSMWDGCGGGGNSFVFDNLVAFWPGMQSLVGDLDAGAASLNAFFQVWREFSFLPEQFDVVKWRPKKASLNGYPLRPELLESTYYLHAATRDPSWLAAGAMAVQSLERYSKTTCGYASIADVESRTQEDAMPSFFLSETCKYLYLLFDETNFVRQSGKYVFTTEAHPFPILSMSDVAPIVAASNDATWPPRPTHARSPTCRPLRFYDDVGFRTSYDDVFERVRPRCDLRKVKTPVPSTASAASPEASTGSTLFGGKSLGYFNVEQLVGGFRARRLRLDHKSQWMKVTNLGDPQIVVEYQTDSSSKDTEFRIFDFERQQTKRCRITFPTSDDARAISCSAAQFGYTGNDNAALLATQLETTLAAPADDGCAPLAPAAGLVVMRRGHCFFDEKVRRAQAAGAAAAVVVNTDEVEEMMIMGPSSSSDDHEDTIEIPAVMVPLTAEARLRAEAAAGHRATLDVQWLDTMDFPKVVGTRYDLTVWGDDGWGLKLAAKAGAGGTPLWTISIADASKTDEKVVEGKTKGDTFEALAEKLQLLGFSDDQLALVDSDDEAVRLKALVDGLRAIGLEDVAEQLVGAMKAETEGGEEMREASDEKRLLDSQDKGETVATDGHAESNKDDDVEGESAVKDTRQDEANKDLDDKQQDDGISDQENAIEAVQDVTTPLNDVDEETSQDTTPQGSASESRPEVVAATTISASESDDSTGETQDDVKGDDRKGLSDGSKDDGEELQDVEIPDIVEGADGSKGDGIETVEGTINDASKDTCDVLQDVGLADSTESLGNVDIGEGEDVSNDEDAEASDDIYGEVVEARA</sequence>
<dbReference type="SUPFAM" id="SSF48225">
    <property type="entry name" value="Seven-hairpin glycosidases"/>
    <property type="match status" value="1"/>
</dbReference>
<feature type="chain" id="PRO_5033826545" description="alpha-1,2-Mannosidase" evidence="11">
    <location>
        <begin position="22"/>
        <end position="1281"/>
    </location>
</feature>
<dbReference type="GO" id="GO:0004571">
    <property type="term" value="F:mannosyl-oligosaccharide 1,2-alpha-mannosidase activity"/>
    <property type="evidence" value="ECO:0007669"/>
    <property type="project" value="InterPro"/>
</dbReference>
<feature type="signal peptide" evidence="11">
    <location>
        <begin position="1"/>
        <end position="21"/>
    </location>
</feature>
<dbReference type="OrthoDB" id="8118055at2759"/>
<dbReference type="EMBL" id="CAADRA010006926">
    <property type="protein sequence ID" value="VFT97379.1"/>
    <property type="molecule type" value="Genomic_DNA"/>
</dbReference>
<dbReference type="Gene3D" id="1.50.10.10">
    <property type="match status" value="1"/>
</dbReference>
<dbReference type="GO" id="GO:0044322">
    <property type="term" value="C:endoplasmic reticulum quality control compartment"/>
    <property type="evidence" value="ECO:0007669"/>
    <property type="project" value="GOC"/>
</dbReference>
<dbReference type="Pfam" id="PF01532">
    <property type="entry name" value="Glyco_hydro_47"/>
    <property type="match status" value="1"/>
</dbReference>
<evidence type="ECO:0000313" key="15">
    <source>
        <dbReference type="Proteomes" id="UP000332933"/>
    </source>
</evidence>
<dbReference type="GO" id="GO:0005975">
    <property type="term" value="P:carbohydrate metabolic process"/>
    <property type="evidence" value="ECO:0007669"/>
    <property type="project" value="InterPro"/>
</dbReference>
<feature type="active site" description="Proton donor" evidence="7">
    <location>
        <position position="287"/>
    </location>
</feature>
<feature type="compositionally biased region" description="Acidic residues" evidence="10">
    <location>
        <begin position="1195"/>
        <end position="1206"/>
    </location>
</feature>
<dbReference type="GO" id="GO:0016020">
    <property type="term" value="C:membrane"/>
    <property type="evidence" value="ECO:0007669"/>
    <property type="project" value="InterPro"/>
</dbReference>
<dbReference type="GO" id="GO:0005509">
    <property type="term" value="F:calcium ion binding"/>
    <property type="evidence" value="ECO:0007669"/>
    <property type="project" value="InterPro"/>
</dbReference>
<dbReference type="InterPro" id="IPR012913">
    <property type="entry name" value="OS9-like_dom"/>
</dbReference>
<keyword evidence="3 11" id="KW-0732">Signal</keyword>
<evidence type="ECO:0000256" key="3">
    <source>
        <dbReference type="ARBA" id="ARBA00022729"/>
    </source>
</evidence>
<dbReference type="Pfam" id="PF02225">
    <property type="entry name" value="PA"/>
    <property type="match status" value="1"/>
</dbReference>
<feature type="compositionally biased region" description="Acidic residues" evidence="10">
    <location>
        <begin position="1168"/>
        <end position="1177"/>
    </location>
</feature>
<dbReference type="Gene3D" id="2.70.130.10">
    <property type="entry name" value="Mannose-6-phosphate receptor binding domain"/>
    <property type="match status" value="1"/>
</dbReference>
<evidence type="ECO:0000256" key="4">
    <source>
        <dbReference type="ARBA" id="ARBA00022824"/>
    </source>
</evidence>